<organism evidence="3 4">
    <name type="scientific">Hydrobacter penzbergensis</name>
    <dbReference type="NCBI Taxonomy" id="1235997"/>
    <lineage>
        <taxon>Bacteria</taxon>
        <taxon>Pseudomonadati</taxon>
        <taxon>Bacteroidota</taxon>
        <taxon>Chitinophagia</taxon>
        <taxon>Chitinophagales</taxon>
        <taxon>Chitinophagaceae</taxon>
        <taxon>Hydrobacter</taxon>
    </lineage>
</organism>
<keyword evidence="4" id="KW-1185">Reference proteome</keyword>
<evidence type="ECO:0000313" key="4">
    <source>
        <dbReference type="Proteomes" id="UP000198711"/>
    </source>
</evidence>
<proteinExistence type="inferred from homology"/>
<name>A0A8X8LEZ8_9BACT</name>
<comment type="caution">
    <text evidence="3">The sequence shown here is derived from an EMBL/GenBank/DDBJ whole genome shotgun (WGS) entry which is preliminary data.</text>
</comment>
<dbReference type="PROSITE" id="PS51257">
    <property type="entry name" value="PROKAR_LIPOPROTEIN"/>
    <property type="match status" value="1"/>
</dbReference>
<dbReference type="EMBL" id="FNNO01000016">
    <property type="protein sequence ID" value="SDX45773.1"/>
    <property type="molecule type" value="Genomic_DNA"/>
</dbReference>
<evidence type="ECO:0000256" key="2">
    <source>
        <dbReference type="ARBA" id="ARBA00022729"/>
    </source>
</evidence>
<evidence type="ECO:0000313" key="3">
    <source>
        <dbReference type="EMBL" id="SDX45773.1"/>
    </source>
</evidence>
<evidence type="ECO:0000256" key="1">
    <source>
        <dbReference type="ARBA" id="ARBA00010837"/>
    </source>
</evidence>
<dbReference type="Gene3D" id="2.60.40.1180">
    <property type="entry name" value="Golgi alpha-mannosidase II"/>
    <property type="match status" value="1"/>
</dbReference>
<dbReference type="InterPro" id="IPR013780">
    <property type="entry name" value="Glyco_hydro_b"/>
</dbReference>
<sequence length="580" mass="64432">MNRLFILSIIFVILTSCKKDDEAYANPVTPGMTTYTLTSDKASYHPGDKVMLTINTVPAGSFVRYRHLNTVLSEEPLTGNSWSWQAPSADFSGYLVEVFDKENGVNKTIASIAVDVSSDWTKFPRYGFLSSYGKLSNDSMLSVMTNLNRYHINGIQFYDWHYEHHLPLAGTVSNPADQWKDIANRDTYKSTVQKYISLAHGYSMKAMFYNLCYGALNDAAAAGVSDQWYLYTDAAHASKAALNLPAPLFKSNIWLLDPSNNSWQNYLAAKNNDVYSVYDFDGFHVDQLGDLGKNYTYNGTIADLATGYGSFLTAMKSAAPAKKLVMNAVNQFGQQQGIAPSPVDFLYTEVWNPNENYADLARIIQDNDSWANNGKRTVLTAYMDYRLADKGGYFNTPGVLLTNAVIFSFGGSHLELGEHMLCKEYFPNNNLKMSAELSNAMTAYYDFLVAYENLLRDGGSFNTVPVTCTNAKMNVGAWPLQTGKVAVQGKKIGAAQVLHFINFANAAHFSWRDTDGNQTTPVNITGADIEVSYDGPVHKVWVASPDDNHGVPQQLSFTQNGNTIKVTLPQLKYWDMVVIE</sequence>
<gene>
    <name evidence="3" type="ORF">SAMN05444410_11673</name>
</gene>
<dbReference type="Gene3D" id="3.20.20.80">
    <property type="entry name" value="Glycosidases"/>
    <property type="match status" value="1"/>
</dbReference>
<dbReference type="AlphaFoldDB" id="A0A8X8LEZ8"/>
<keyword evidence="2" id="KW-0732">Signal</keyword>
<protein>
    <submittedName>
        <fullName evidence="3">Dextranase</fullName>
    </submittedName>
</protein>
<comment type="similarity">
    <text evidence="1">Belongs to the glycosyl hydrolase 66 family.</text>
</comment>
<dbReference type="Pfam" id="PF13199">
    <property type="entry name" value="Glyco_hydro_66"/>
    <property type="match status" value="1"/>
</dbReference>
<dbReference type="CDD" id="cd14745">
    <property type="entry name" value="GH66"/>
    <property type="match status" value="1"/>
</dbReference>
<dbReference type="InterPro" id="IPR025092">
    <property type="entry name" value="Glyco_hydro_66"/>
</dbReference>
<dbReference type="Proteomes" id="UP000198711">
    <property type="component" value="Unassembled WGS sequence"/>
</dbReference>
<accession>A0A8X8LEZ8</accession>
<reference evidence="3 4" key="1">
    <citation type="submission" date="2016-10" db="EMBL/GenBank/DDBJ databases">
        <authorList>
            <person name="Varghese N."/>
            <person name="Submissions S."/>
        </authorList>
    </citation>
    <scope>NUCLEOTIDE SEQUENCE [LARGE SCALE GENOMIC DNA]</scope>
    <source>
        <strain evidence="3 4">DSM 25353</strain>
    </source>
</reference>
<dbReference type="Gene3D" id="2.60.40.10">
    <property type="entry name" value="Immunoglobulins"/>
    <property type="match status" value="1"/>
</dbReference>
<dbReference type="InterPro" id="IPR013783">
    <property type="entry name" value="Ig-like_fold"/>
</dbReference>
<dbReference type="RefSeq" id="WP_092726206.1">
    <property type="nucleotide sequence ID" value="NZ_FNNO01000016.1"/>
</dbReference>